<feature type="compositionally biased region" description="Basic and acidic residues" evidence="1">
    <location>
        <begin position="95"/>
        <end position="106"/>
    </location>
</feature>
<dbReference type="RefSeq" id="WP_062238910.1">
    <property type="nucleotide sequence ID" value="NZ_JBPJFL010000001.1"/>
</dbReference>
<dbReference type="Proteomes" id="UP000054375">
    <property type="component" value="Unassembled WGS sequence"/>
</dbReference>
<feature type="region of interest" description="Disordered" evidence="1">
    <location>
        <begin position="1"/>
        <end position="20"/>
    </location>
</feature>
<keyword evidence="2" id="KW-0812">Transmembrane</keyword>
<keyword evidence="2" id="KW-0472">Membrane</keyword>
<evidence type="ECO:0000313" key="3">
    <source>
        <dbReference type="EMBL" id="KUN65849.1"/>
    </source>
</evidence>
<organism evidence="3 4">
    <name type="scientific">Streptomyces griseorubiginosus</name>
    <dbReference type="NCBI Taxonomy" id="67304"/>
    <lineage>
        <taxon>Bacteria</taxon>
        <taxon>Bacillati</taxon>
        <taxon>Actinomycetota</taxon>
        <taxon>Actinomycetes</taxon>
        <taxon>Kitasatosporales</taxon>
        <taxon>Streptomycetaceae</taxon>
        <taxon>Streptomyces</taxon>
    </lineage>
</organism>
<dbReference type="AlphaFoldDB" id="A0A124HXU6"/>
<feature type="transmembrane region" description="Helical" evidence="2">
    <location>
        <begin position="58"/>
        <end position="80"/>
    </location>
</feature>
<reference evidence="3 4" key="1">
    <citation type="submission" date="2015-10" db="EMBL/GenBank/DDBJ databases">
        <title>Draft genome sequence of Streptomyces griseorubiginosus DSM 40469, type strain for the species Streptomyces griseorubiginosus.</title>
        <authorList>
            <person name="Ruckert C."/>
            <person name="Winkler A."/>
            <person name="Kalinowski J."/>
            <person name="Kampfer P."/>
            <person name="Glaeser S."/>
        </authorList>
    </citation>
    <scope>NUCLEOTIDE SEQUENCE [LARGE SCALE GENOMIC DNA]</scope>
    <source>
        <strain evidence="3 4">DSM 40469</strain>
    </source>
</reference>
<accession>A0A124HXU6</accession>
<sequence length="106" mass="11781">MTPSGRSAPTCRARSRHRTGRGRLARAVRYAGRLLCWSLGTAMASAATDLLLAPHAQWWSYAWPVPWILTCVSALTWAVLRACEKNAAHSSTDVEDPHRDEWEHAA</sequence>
<name>A0A124HXU6_9ACTN</name>
<protein>
    <submittedName>
        <fullName evidence="3">Uncharacterized protein</fullName>
    </submittedName>
</protein>
<feature type="transmembrane region" description="Helical" evidence="2">
    <location>
        <begin position="30"/>
        <end position="52"/>
    </location>
</feature>
<evidence type="ECO:0000256" key="1">
    <source>
        <dbReference type="SAM" id="MobiDB-lite"/>
    </source>
</evidence>
<keyword evidence="2" id="KW-1133">Transmembrane helix</keyword>
<proteinExistence type="predicted"/>
<evidence type="ECO:0000256" key="2">
    <source>
        <dbReference type="SAM" id="Phobius"/>
    </source>
</evidence>
<evidence type="ECO:0000313" key="4">
    <source>
        <dbReference type="Proteomes" id="UP000054375"/>
    </source>
</evidence>
<comment type="caution">
    <text evidence="3">The sequence shown here is derived from an EMBL/GenBank/DDBJ whole genome shotgun (WGS) entry which is preliminary data.</text>
</comment>
<feature type="region of interest" description="Disordered" evidence="1">
    <location>
        <begin position="87"/>
        <end position="106"/>
    </location>
</feature>
<dbReference type="EMBL" id="LMWV01000016">
    <property type="protein sequence ID" value="KUN65849.1"/>
    <property type="molecule type" value="Genomic_DNA"/>
</dbReference>
<keyword evidence="4" id="KW-1185">Reference proteome</keyword>
<gene>
    <name evidence="3" type="ORF">AQJ54_19265</name>
</gene>